<evidence type="ECO:0000256" key="3">
    <source>
        <dbReference type="ARBA" id="ARBA00022884"/>
    </source>
</evidence>
<dbReference type="HAMAP" id="MF_00503">
    <property type="entry name" value="Ribosomal_bL9"/>
    <property type="match status" value="1"/>
</dbReference>
<evidence type="ECO:0000256" key="5">
    <source>
        <dbReference type="ARBA" id="ARBA00023274"/>
    </source>
</evidence>
<dbReference type="PANTHER" id="PTHR21368">
    <property type="entry name" value="50S RIBOSOMAL PROTEIN L9"/>
    <property type="match status" value="1"/>
</dbReference>
<dbReference type="InterPro" id="IPR036935">
    <property type="entry name" value="Ribosomal_bL9_N_sf"/>
</dbReference>
<dbReference type="NCBIfam" id="TIGR00158">
    <property type="entry name" value="L9"/>
    <property type="match status" value="1"/>
</dbReference>
<organism evidence="9">
    <name type="scientific">freshwater metagenome</name>
    <dbReference type="NCBI Taxonomy" id="449393"/>
    <lineage>
        <taxon>unclassified sequences</taxon>
        <taxon>metagenomes</taxon>
        <taxon>ecological metagenomes</taxon>
    </lineage>
</organism>
<sequence>MKVLLRSDVNGVGRRGDIVSVSSGHARNFLLPNDLAIIATDGAVTQATLMRRARDLREAADRESAVAISNELAKHTIVIKAKAGNEGRLFGSVSANDIVAAVLNQTGMNVDRKAVTIATAIRSLGDHQVSVEMIGGVTGVIKLSVVAK</sequence>
<dbReference type="EMBL" id="CAEZYG010000011">
    <property type="protein sequence ID" value="CAB4703773.1"/>
    <property type="molecule type" value="Genomic_DNA"/>
</dbReference>
<proteinExistence type="inferred from homology"/>
<dbReference type="Pfam" id="PF03948">
    <property type="entry name" value="Ribosomal_L9_C"/>
    <property type="match status" value="1"/>
</dbReference>
<dbReference type="GO" id="GO:0006412">
    <property type="term" value="P:translation"/>
    <property type="evidence" value="ECO:0007669"/>
    <property type="project" value="InterPro"/>
</dbReference>
<dbReference type="InterPro" id="IPR000244">
    <property type="entry name" value="Ribosomal_bL9"/>
</dbReference>
<dbReference type="GO" id="GO:0019843">
    <property type="term" value="F:rRNA binding"/>
    <property type="evidence" value="ECO:0007669"/>
    <property type="project" value="UniProtKB-KW"/>
</dbReference>
<dbReference type="SUPFAM" id="SSF55653">
    <property type="entry name" value="Ribosomal protein L9 C-domain"/>
    <property type="match status" value="1"/>
</dbReference>
<accession>A0A6J6Q336</accession>
<dbReference type="InterPro" id="IPR020594">
    <property type="entry name" value="Ribosomal_bL9_bac/chp"/>
</dbReference>
<dbReference type="SUPFAM" id="SSF55658">
    <property type="entry name" value="L9 N-domain-like"/>
    <property type="match status" value="1"/>
</dbReference>
<dbReference type="Gene3D" id="3.10.430.100">
    <property type="entry name" value="Ribosomal protein L9, C-terminal domain"/>
    <property type="match status" value="1"/>
</dbReference>
<dbReference type="GO" id="GO:0005840">
    <property type="term" value="C:ribosome"/>
    <property type="evidence" value="ECO:0007669"/>
    <property type="project" value="UniProtKB-KW"/>
</dbReference>
<dbReference type="InterPro" id="IPR020069">
    <property type="entry name" value="Ribosomal_bL9_C"/>
</dbReference>
<evidence type="ECO:0000256" key="1">
    <source>
        <dbReference type="ARBA" id="ARBA00010605"/>
    </source>
</evidence>
<dbReference type="InterPro" id="IPR036791">
    <property type="entry name" value="Ribosomal_bL9_C_sf"/>
</dbReference>
<keyword evidence="2" id="KW-0699">rRNA-binding</keyword>
<dbReference type="GO" id="GO:0003735">
    <property type="term" value="F:structural constituent of ribosome"/>
    <property type="evidence" value="ECO:0007669"/>
    <property type="project" value="InterPro"/>
</dbReference>
<feature type="domain" description="Ribosomal protein L9" evidence="6">
    <location>
        <begin position="1"/>
        <end position="45"/>
    </location>
</feature>
<dbReference type="EMBL" id="CAEZWH010000122">
    <property type="protein sequence ID" value="CAB4655067.1"/>
    <property type="molecule type" value="Genomic_DNA"/>
</dbReference>
<comment type="similarity">
    <text evidence="1">Belongs to the bacterial ribosomal protein bL9 family.</text>
</comment>
<dbReference type="Pfam" id="PF01281">
    <property type="entry name" value="Ribosomal_L9_N"/>
    <property type="match status" value="1"/>
</dbReference>
<evidence type="ECO:0000256" key="2">
    <source>
        <dbReference type="ARBA" id="ARBA00022730"/>
    </source>
</evidence>
<keyword evidence="5" id="KW-0687">Ribonucleoprotein</keyword>
<dbReference type="GO" id="GO:1990904">
    <property type="term" value="C:ribonucleoprotein complex"/>
    <property type="evidence" value="ECO:0007669"/>
    <property type="project" value="UniProtKB-KW"/>
</dbReference>
<dbReference type="InterPro" id="IPR009027">
    <property type="entry name" value="Ribosomal_bL9/RNase_H1_N"/>
</dbReference>
<feature type="domain" description="Large ribosomal subunit protein bL9 C-terminal" evidence="7">
    <location>
        <begin position="64"/>
        <end position="147"/>
    </location>
</feature>
<evidence type="ECO:0000313" key="9">
    <source>
        <dbReference type="EMBL" id="CAB4703773.1"/>
    </source>
</evidence>
<evidence type="ECO:0000256" key="4">
    <source>
        <dbReference type="ARBA" id="ARBA00022980"/>
    </source>
</evidence>
<reference evidence="9" key="1">
    <citation type="submission" date="2020-05" db="EMBL/GenBank/DDBJ databases">
        <authorList>
            <person name="Chiriac C."/>
            <person name="Salcher M."/>
            <person name="Ghai R."/>
            <person name="Kavagutti S V."/>
        </authorList>
    </citation>
    <scope>NUCLEOTIDE SEQUENCE</scope>
</reference>
<gene>
    <name evidence="8" type="ORF">UFOPK2195_00695</name>
    <name evidence="9" type="ORF">UFOPK2657_00141</name>
</gene>
<name>A0A6J6Q336_9ZZZZ</name>
<protein>
    <submittedName>
        <fullName evidence="9">Unannotated protein</fullName>
    </submittedName>
</protein>
<evidence type="ECO:0000313" key="8">
    <source>
        <dbReference type="EMBL" id="CAB4655067.1"/>
    </source>
</evidence>
<keyword evidence="4" id="KW-0689">Ribosomal protein</keyword>
<evidence type="ECO:0000259" key="7">
    <source>
        <dbReference type="Pfam" id="PF03948"/>
    </source>
</evidence>
<dbReference type="InterPro" id="IPR020070">
    <property type="entry name" value="Ribosomal_bL9_N"/>
</dbReference>
<dbReference type="AlphaFoldDB" id="A0A6J6Q336"/>
<evidence type="ECO:0000259" key="6">
    <source>
        <dbReference type="Pfam" id="PF01281"/>
    </source>
</evidence>
<dbReference type="Gene3D" id="3.40.5.10">
    <property type="entry name" value="Ribosomal protein L9, N-terminal domain"/>
    <property type="match status" value="1"/>
</dbReference>
<keyword evidence="3" id="KW-0694">RNA-binding</keyword>